<gene>
    <name evidence="2" type="ORF">DET50_106105</name>
</gene>
<feature type="transmembrane region" description="Helical" evidence="1">
    <location>
        <begin position="93"/>
        <end position="113"/>
    </location>
</feature>
<evidence type="ECO:0000313" key="3">
    <source>
        <dbReference type="Proteomes" id="UP000252995"/>
    </source>
</evidence>
<dbReference type="EMBL" id="QNRO01000006">
    <property type="protein sequence ID" value="RBP31084.1"/>
    <property type="molecule type" value="Genomic_DNA"/>
</dbReference>
<keyword evidence="1" id="KW-0812">Transmembrane</keyword>
<evidence type="ECO:0000313" key="2">
    <source>
        <dbReference type="EMBL" id="RBP31084.1"/>
    </source>
</evidence>
<protein>
    <submittedName>
        <fullName evidence="2">Uncharacterized protein DUF4345</fullName>
    </submittedName>
</protein>
<keyword evidence="1" id="KW-1133">Transmembrane helix</keyword>
<dbReference type="AlphaFoldDB" id="A0A366GT50"/>
<proteinExistence type="predicted"/>
<evidence type="ECO:0000256" key="1">
    <source>
        <dbReference type="SAM" id="Phobius"/>
    </source>
</evidence>
<dbReference type="RefSeq" id="WP_113862255.1">
    <property type="nucleotide sequence ID" value="NZ_QNRO01000006.1"/>
</dbReference>
<organism evidence="2 3">
    <name type="scientific">Marinobacter pelagius</name>
    <dbReference type="NCBI Taxonomy" id="379482"/>
    <lineage>
        <taxon>Bacteria</taxon>
        <taxon>Pseudomonadati</taxon>
        <taxon>Pseudomonadota</taxon>
        <taxon>Gammaproteobacteria</taxon>
        <taxon>Pseudomonadales</taxon>
        <taxon>Marinobacteraceae</taxon>
        <taxon>Marinobacter</taxon>
    </lineage>
</organism>
<sequence length="114" mass="11611">MELIPLLGAVCTLALGVLGLVAPRKVADLVGVAPEGVLGLSEIRATYGGIFIGLGAACLWFQQSGVYVAVGFAWLLAAVSRIVSIFLDRSFSSKNVGGVIVEAGIGLLLVAGLL</sequence>
<dbReference type="OrthoDB" id="9808658at2"/>
<accession>A0A366GT50</accession>
<dbReference type="Pfam" id="PF14248">
    <property type="entry name" value="DUF4345"/>
    <property type="match status" value="1"/>
</dbReference>
<feature type="transmembrane region" description="Helical" evidence="1">
    <location>
        <begin position="66"/>
        <end position="87"/>
    </location>
</feature>
<dbReference type="Proteomes" id="UP000252995">
    <property type="component" value="Unassembled WGS sequence"/>
</dbReference>
<keyword evidence="1" id="KW-0472">Membrane</keyword>
<dbReference type="InterPro" id="IPR025597">
    <property type="entry name" value="DUF4345"/>
</dbReference>
<comment type="caution">
    <text evidence="2">The sequence shown here is derived from an EMBL/GenBank/DDBJ whole genome shotgun (WGS) entry which is preliminary data.</text>
</comment>
<name>A0A366GT50_9GAMM</name>
<reference evidence="2 3" key="1">
    <citation type="submission" date="2018-06" db="EMBL/GenBank/DDBJ databases">
        <title>Freshwater and sediment microbial communities from various areas in North America, analyzing microbe dynamics in response to fracking.</title>
        <authorList>
            <person name="Lamendella R."/>
        </authorList>
    </citation>
    <scope>NUCLEOTIDE SEQUENCE [LARGE SCALE GENOMIC DNA]</scope>
    <source>
        <strain evidence="2 3">114J</strain>
    </source>
</reference>
<feature type="transmembrane region" description="Helical" evidence="1">
    <location>
        <begin position="43"/>
        <end position="61"/>
    </location>
</feature>